<dbReference type="PROSITE" id="PS50110">
    <property type="entry name" value="RESPONSE_REGULATORY"/>
    <property type="match status" value="1"/>
</dbReference>
<dbReference type="SUPFAM" id="SSF52172">
    <property type="entry name" value="CheY-like"/>
    <property type="match status" value="1"/>
</dbReference>
<dbReference type="GO" id="GO:0000160">
    <property type="term" value="P:phosphorelay signal transduction system"/>
    <property type="evidence" value="ECO:0007669"/>
    <property type="project" value="InterPro"/>
</dbReference>
<feature type="domain" description="Response regulatory" evidence="3">
    <location>
        <begin position="3"/>
        <end position="117"/>
    </location>
</feature>
<dbReference type="InterPro" id="IPR001789">
    <property type="entry name" value="Sig_transdc_resp-reg_receiver"/>
</dbReference>
<dbReference type="PANTHER" id="PTHR44591">
    <property type="entry name" value="STRESS RESPONSE REGULATOR PROTEIN 1"/>
    <property type="match status" value="1"/>
</dbReference>
<dbReference type="Pfam" id="PF00072">
    <property type="entry name" value="Response_reg"/>
    <property type="match status" value="1"/>
</dbReference>
<organism evidence="4 5">
    <name type="scientific">Paraburkholderia acidisoli</name>
    <dbReference type="NCBI Taxonomy" id="2571748"/>
    <lineage>
        <taxon>Bacteria</taxon>
        <taxon>Pseudomonadati</taxon>
        <taxon>Pseudomonadota</taxon>
        <taxon>Betaproteobacteria</taxon>
        <taxon>Burkholderiales</taxon>
        <taxon>Burkholderiaceae</taxon>
        <taxon>Paraburkholderia</taxon>
    </lineage>
</organism>
<evidence type="ECO:0000259" key="3">
    <source>
        <dbReference type="PROSITE" id="PS50110"/>
    </source>
</evidence>
<evidence type="ECO:0000256" key="1">
    <source>
        <dbReference type="ARBA" id="ARBA00022553"/>
    </source>
</evidence>
<reference evidence="4 5" key="1">
    <citation type="submission" date="2019-12" db="EMBL/GenBank/DDBJ databases">
        <title>Paraburkholderia acidiphila 7Q-K02 sp. nov and Paraburkholderia acidisoli DHF22 sp. nov., two strains isolated from forest soil.</title>
        <authorList>
            <person name="Gao Z."/>
            <person name="Qiu L."/>
        </authorList>
    </citation>
    <scope>NUCLEOTIDE SEQUENCE [LARGE SCALE GENOMIC DNA]</scope>
    <source>
        <strain evidence="4 5">DHF22</strain>
    </source>
</reference>
<evidence type="ECO:0000313" key="5">
    <source>
        <dbReference type="Proteomes" id="UP000433577"/>
    </source>
</evidence>
<dbReference type="OrthoDB" id="9800897at2"/>
<proteinExistence type="predicted"/>
<evidence type="ECO:0000256" key="2">
    <source>
        <dbReference type="PROSITE-ProRule" id="PRU00169"/>
    </source>
</evidence>
<keyword evidence="5" id="KW-1185">Reference proteome</keyword>
<dbReference type="EMBL" id="CP046916">
    <property type="protein sequence ID" value="QGZ66115.1"/>
    <property type="molecule type" value="Genomic_DNA"/>
</dbReference>
<accession>A0A7Z2GQX3</accession>
<evidence type="ECO:0000313" key="4">
    <source>
        <dbReference type="EMBL" id="QGZ66115.1"/>
    </source>
</evidence>
<feature type="modified residue" description="4-aspartylphosphate" evidence="2">
    <location>
        <position position="52"/>
    </location>
</feature>
<dbReference type="AlphaFoldDB" id="A0A7Z2GQX3"/>
<dbReference type="CDD" id="cd00156">
    <property type="entry name" value="REC"/>
    <property type="match status" value="1"/>
</dbReference>
<sequence>MTTLVIVDDESLVTEFLSFLLNGAGYEVHAAFNGRDAIALIERQRPALVITDLMMPVMSGLGLAKAIRHHDELAQLPIILCSSAPDPVTPEESLMFSAILRKPYPPNRLLELVTRFAGEAEPGVGAGDR</sequence>
<dbReference type="Proteomes" id="UP000433577">
    <property type="component" value="Chromosome 4"/>
</dbReference>
<keyword evidence="1 2" id="KW-0597">Phosphoprotein</keyword>
<gene>
    <name evidence="4" type="ORF">FAZ98_30325</name>
</gene>
<dbReference type="Gene3D" id="3.40.50.2300">
    <property type="match status" value="1"/>
</dbReference>
<dbReference type="PANTHER" id="PTHR44591:SF3">
    <property type="entry name" value="RESPONSE REGULATORY DOMAIN-CONTAINING PROTEIN"/>
    <property type="match status" value="1"/>
</dbReference>
<protein>
    <submittedName>
        <fullName evidence="4">Response regulator</fullName>
    </submittedName>
</protein>
<dbReference type="KEGG" id="pacs:FAZ98_30325"/>
<dbReference type="InterPro" id="IPR011006">
    <property type="entry name" value="CheY-like_superfamily"/>
</dbReference>
<dbReference type="SMART" id="SM00448">
    <property type="entry name" value="REC"/>
    <property type="match status" value="1"/>
</dbReference>
<dbReference type="InterPro" id="IPR050595">
    <property type="entry name" value="Bact_response_regulator"/>
</dbReference>
<dbReference type="RefSeq" id="WP_158957245.1">
    <property type="nucleotide sequence ID" value="NZ_CP046916.1"/>
</dbReference>
<name>A0A7Z2GQX3_9BURK</name>